<dbReference type="OrthoDB" id="53394at2157"/>
<sequence length="185" mass="20555">MSYFEKFCPECGQRLEGAKVCPKCGHDIPEETPTTVEEASKIAKKKATPRTRDDSTWKSLEEFVSFLGKFSWIILAIISIFLIIGAIISFIGGGIFAGVWNLLSVVAMAYLVWTYGKIYAEKSKEKDWSFLVNDVFVIGSIQIPKMLAYGIIVAICTYSAGVVLIVLPALLIMFMGPEEFSFNTK</sequence>
<organism evidence="2 3">
    <name type="scientific">Promethearchaeum syntrophicum</name>
    <dbReference type="NCBI Taxonomy" id="2594042"/>
    <lineage>
        <taxon>Archaea</taxon>
        <taxon>Promethearchaeati</taxon>
        <taxon>Promethearchaeota</taxon>
        <taxon>Promethearchaeia</taxon>
        <taxon>Promethearchaeales</taxon>
        <taxon>Promethearchaeaceae</taxon>
        <taxon>Promethearchaeum</taxon>
    </lineage>
</organism>
<feature type="transmembrane region" description="Helical" evidence="1">
    <location>
        <begin position="97"/>
        <end position="116"/>
    </location>
</feature>
<evidence type="ECO:0000313" key="2">
    <source>
        <dbReference type="EMBL" id="QEE15835.1"/>
    </source>
</evidence>
<name>A0A5B9DA64_9ARCH</name>
<keyword evidence="3" id="KW-1185">Reference proteome</keyword>
<dbReference type="EMBL" id="CP042905">
    <property type="protein sequence ID" value="QEE15835.1"/>
    <property type="molecule type" value="Genomic_DNA"/>
</dbReference>
<dbReference type="AlphaFoldDB" id="A0A5B9DA64"/>
<protein>
    <submittedName>
        <fullName evidence="2">Zinc ribbon domain-containing protein</fullName>
    </submittedName>
</protein>
<reference evidence="2 3" key="2">
    <citation type="journal article" date="2024" name="Int. J. Syst. Evol. Microbiol.">
        <title>Promethearchaeum syntrophicum gen. nov., sp. nov., an anaerobic, obligately syntrophic archaeon, the first isolate of the lineage 'Asgard' archaea, and proposal of the new archaeal phylum Promethearchaeota phyl. nov. and kingdom Promethearchaeati regn. nov.</title>
        <authorList>
            <person name="Imachi H."/>
            <person name="Nobu M.K."/>
            <person name="Kato S."/>
            <person name="Takaki Y."/>
            <person name="Miyazaki M."/>
            <person name="Miyata M."/>
            <person name="Ogawara M."/>
            <person name="Saito Y."/>
            <person name="Sakai S."/>
            <person name="Tahara Y.O."/>
            <person name="Takano Y."/>
            <person name="Tasumi E."/>
            <person name="Uematsu K."/>
            <person name="Yoshimura T."/>
            <person name="Itoh T."/>
            <person name="Ohkuma M."/>
            <person name="Takai K."/>
        </authorList>
    </citation>
    <scope>NUCLEOTIDE SEQUENCE [LARGE SCALE GENOMIC DNA]</scope>
    <source>
        <strain evidence="2 3">MK-D1</strain>
    </source>
</reference>
<dbReference type="Proteomes" id="UP000321408">
    <property type="component" value="Chromosome"/>
</dbReference>
<accession>A0A5B9DA64</accession>
<proteinExistence type="predicted"/>
<feature type="transmembrane region" description="Helical" evidence="1">
    <location>
        <begin position="147"/>
        <end position="175"/>
    </location>
</feature>
<keyword evidence="1" id="KW-0812">Transmembrane</keyword>
<dbReference type="KEGG" id="psyt:DSAG12_01662"/>
<reference evidence="2 3" key="1">
    <citation type="journal article" date="2020" name="Nature">
        <title>Isolation of an archaeon at the prokaryote-eukaryote interface.</title>
        <authorList>
            <person name="Imachi H."/>
            <person name="Nobu M.K."/>
            <person name="Nakahara N."/>
            <person name="Morono Y."/>
            <person name="Ogawara M."/>
            <person name="Takaki Y."/>
            <person name="Takano Y."/>
            <person name="Uematsu K."/>
            <person name="Ikuta T."/>
            <person name="Ito M."/>
            <person name="Matsui Y."/>
            <person name="Miyazaki M."/>
            <person name="Murata K."/>
            <person name="Saito Y."/>
            <person name="Sakai S."/>
            <person name="Song C."/>
            <person name="Tasumi E."/>
            <person name="Yamanaka Y."/>
            <person name="Yamaguchi T."/>
            <person name="Kamagata Y."/>
            <person name="Tamaki H."/>
            <person name="Takai K."/>
        </authorList>
    </citation>
    <scope>NUCLEOTIDE SEQUENCE [LARGE SCALE GENOMIC DNA]</scope>
    <source>
        <strain evidence="2 3">MK-D1</strain>
    </source>
</reference>
<dbReference type="GeneID" id="41329654"/>
<dbReference type="RefSeq" id="WP_147662733.1">
    <property type="nucleotide sequence ID" value="NZ_CP042905.2"/>
</dbReference>
<keyword evidence="1" id="KW-1133">Transmembrane helix</keyword>
<evidence type="ECO:0000256" key="1">
    <source>
        <dbReference type="SAM" id="Phobius"/>
    </source>
</evidence>
<gene>
    <name evidence="2" type="ORF">DSAG12_01662</name>
</gene>
<keyword evidence="1" id="KW-0472">Membrane</keyword>
<feature type="transmembrane region" description="Helical" evidence="1">
    <location>
        <begin position="70"/>
        <end position="91"/>
    </location>
</feature>
<evidence type="ECO:0000313" key="3">
    <source>
        <dbReference type="Proteomes" id="UP000321408"/>
    </source>
</evidence>